<evidence type="ECO:0000259" key="13">
    <source>
        <dbReference type="Pfam" id="PF02163"/>
    </source>
</evidence>
<feature type="transmembrane region" description="Helical" evidence="12">
    <location>
        <begin position="50"/>
        <end position="77"/>
    </location>
</feature>
<keyword evidence="6" id="KW-0479">Metal-binding</keyword>
<comment type="caution">
    <text evidence="14">The sequence shown here is derived from an EMBL/GenBank/DDBJ whole genome shotgun (WGS) entry which is preliminary data.</text>
</comment>
<evidence type="ECO:0000256" key="12">
    <source>
        <dbReference type="SAM" id="Phobius"/>
    </source>
</evidence>
<accession>W4QGC0</accession>
<keyword evidence="11 12" id="KW-0472">Membrane</keyword>
<dbReference type="GO" id="GO:0008237">
    <property type="term" value="F:metallopeptidase activity"/>
    <property type="evidence" value="ECO:0007669"/>
    <property type="project" value="UniProtKB-KW"/>
</dbReference>
<feature type="domain" description="Peptidase M50" evidence="13">
    <location>
        <begin position="82"/>
        <end position="136"/>
    </location>
</feature>
<evidence type="ECO:0000256" key="5">
    <source>
        <dbReference type="ARBA" id="ARBA00022692"/>
    </source>
</evidence>
<keyword evidence="9 12" id="KW-1133">Transmembrane helix</keyword>
<name>W4QGC0_9BACI</name>
<dbReference type="Proteomes" id="UP000018895">
    <property type="component" value="Unassembled WGS sequence"/>
</dbReference>
<evidence type="ECO:0000256" key="3">
    <source>
        <dbReference type="ARBA" id="ARBA00007931"/>
    </source>
</evidence>
<evidence type="ECO:0000256" key="6">
    <source>
        <dbReference type="ARBA" id="ARBA00022723"/>
    </source>
</evidence>
<dbReference type="InterPro" id="IPR008915">
    <property type="entry name" value="Peptidase_M50"/>
</dbReference>
<dbReference type="PANTHER" id="PTHR39188">
    <property type="entry name" value="MEMBRANE-ASSOCIATED ZINC METALLOPROTEASE M50B"/>
    <property type="match status" value="1"/>
</dbReference>
<dbReference type="STRING" id="1236971.JCM9152_2602"/>
<dbReference type="GO" id="GO:0016020">
    <property type="term" value="C:membrane"/>
    <property type="evidence" value="ECO:0007669"/>
    <property type="project" value="UniProtKB-SubCell"/>
</dbReference>
<feature type="transmembrane region" description="Helical" evidence="12">
    <location>
        <begin position="83"/>
        <end position="102"/>
    </location>
</feature>
<evidence type="ECO:0000256" key="2">
    <source>
        <dbReference type="ARBA" id="ARBA00004141"/>
    </source>
</evidence>
<organism evidence="14 15">
    <name type="scientific">Halalkalibacter hemicellulosilyticusJCM 9152</name>
    <dbReference type="NCBI Taxonomy" id="1236971"/>
    <lineage>
        <taxon>Bacteria</taxon>
        <taxon>Bacillati</taxon>
        <taxon>Bacillota</taxon>
        <taxon>Bacilli</taxon>
        <taxon>Bacillales</taxon>
        <taxon>Bacillaceae</taxon>
        <taxon>Halalkalibacter</taxon>
    </lineage>
</organism>
<comment type="cofactor">
    <cofactor evidence="1">
        <name>Zn(2+)</name>
        <dbReference type="ChEBI" id="CHEBI:29105"/>
    </cofactor>
</comment>
<feature type="domain" description="Peptidase M50" evidence="13">
    <location>
        <begin position="1"/>
        <end position="71"/>
    </location>
</feature>
<evidence type="ECO:0000256" key="7">
    <source>
        <dbReference type="ARBA" id="ARBA00022801"/>
    </source>
</evidence>
<keyword evidence="7" id="KW-0378">Hydrolase</keyword>
<comment type="subcellular location">
    <subcellularLocation>
        <location evidence="2">Membrane</location>
        <topology evidence="2">Multi-pass membrane protein</topology>
    </subcellularLocation>
</comment>
<evidence type="ECO:0000256" key="9">
    <source>
        <dbReference type="ARBA" id="ARBA00022989"/>
    </source>
</evidence>
<feature type="transmembrane region" description="Helical" evidence="12">
    <location>
        <begin position="123"/>
        <end position="141"/>
    </location>
</feature>
<sequence length="253" mass="29879">MIFTIVFIHELGHAVTARFFKWTIYKIELLPFGGVAEVEDTSNKPFHEELIVILAGPVQHLWMMVLSYYCIALPFWSTYDHQLFIWHNMMILLFNVLPILPLDGGRLLQLLFMYRFPYAQAITVMRNVSLFFLLVLCFIASVIYLSLHLWMILIFLLIIHYLEWKQRYYTFMKFILGKQSSSIFTKQANVHVSNLITVKEAVKLCKRGSSLTFNYFDPTVGKHVQLHEEIIRVAYLDRKRIHHRICDLTPAQF</sequence>
<dbReference type="EMBL" id="BAUU01000017">
    <property type="protein sequence ID" value="GAE31155.1"/>
    <property type="molecule type" value="Genomic_DNA"/>
</dbReference>
<evidence type="ECO:0000256" key="10">
    <source>
        <dbReference type="ARBA" id="ARBA00023049"/>
    </source>
</evidence>
<dbReference type="CDD" id="cd06161">
    <property type="entry name" value="S2P-M50_SpoIVFB"/>
    <property type="match status" value="1"/>
</dbReference>
<keyword evidence="8" id="KW-0862">Zinc</keyword>
<proteinExistence type="inferred from homology"/>
<dbReference type="Pfam" id="PF02163">
    <property type="entry name" value="Peptidase_M50"/>
    <property type="match status" value="2"/>
</dbReference>
<evidence type="ECO:0000256" key="8">
    <source>
        <dbReference type="ARBA" id="ARBA00022833"/>
    </source>
</evidence>
<comment type="similarity">
    <text evidence="3">Belongs to the peptidase M50B family.</text>
</comment>
<gene>
    <name evidence="14" type="ORF">JCM9152_2602</name>
</gene>
<evidence type="ECO:0000256" key="4">
    <source>
        <dbReference type="ARBA" id="ARBA00022670"/>
    </source>
</evidence>
<keyword evidence="5 12" id="KW-0812">Transmembrane</keyword>
<evidence type="ECO:0000256" key="1">
    <source>
        <dbReference type="ARBA" id="ARBA00001947"/>
    </source>
</evidence>
<evidence type="ECO:0000313" key="14">
    <source>
        <dbReference type="EMBL" id="GAE31155.1"/>
    </source>
</evidence>
<evidence type="ECO:0000256" key="11">
    <source>
        <dbReference type="ARBA" id="ARBA00023136"/>
    </source>
</evidence>
<dbReference type="GO" id="GO:0046872">
    <property type="term" value="F:metal ion binding"/>
    <property type="evidence" value="ECO:0007669"/>
    <property type="project" value="UniProtKB-KW"/>
</dbReference>
<dbReference type="GO" id="GO:0006508">
    <property type="term" value="P:proteolysis"/>
    <property type="evidence" value="ECO:0007669"/>
    <property type="project" value="UniProtKB-KW"/>
</dbReference>
<protein>
    <submittedName>
        <fullName evidence="14">Stage IV sporulation pro-sigma-K processing enzyme</fullName>
    </submittedName>
</protein>
<evidence type="ECO:0000313" key="15">
    <source>
        <dbReference type="Proteomes" id="UP000018895"/>
    </source>
</evidence>
<dbReference type="AlphaFoldDB" id="W4QGC0"/>
<keyword evidence="15" id="KW-1185">Reference proteome</keyword>
<keyword evidence="10" id="KW-0482">Metalloprotease</keyword>
<dbReference type="PANTHER" id="PTHR39188:SF3">
    <property type="entry name" value="STAGE IV SPORULATION PROTEIN FB"/>
    <property type="match status" value="1"/>
</dbReference>
<reference evidence="14" key="1">
    <citation type="journal article" date="2014" name="Genome Announc.">
        <title>Draft Genome Sequences of Three Alkaliphilic Bacillus Strains, Bacillus wakoensis JCM 9140T, Bacillus akibai JCM 9157T, and Bacillus hemicellulosilyticus JCM 9152T.</title>
        <authorList>
            <person name="Yuki M."/>
            <person name="Oshima K."/>
            <person name="Suda W."/>
            <person name="Oshida Y."/>
            <person name="Kitamura K."/>
            <person name="Iida T."/>
            <person name="Hattori M."/>
            <person name="Ohkuma M."/>
        </authorList>
    </citation>
    <scope>NUCLEOTIDE SEQUENCE [LARGE SCALE GENOMIC DNA]</scope>
    <source>
        <strain evidence="14">JCM 9152</strain>
    </source>
</reference>
<keyword evidence="4" id="KW-0645">Protease</keyword>